<gene>
    <name evidence="2" type="primary">Aste57867_25534</name>
    <name evidence="1" type="ORF">As57867_025455</name>
    <name evidence="2" type="ORF">ASTE57867_25534</name>
</gene>
<evidence type="ECO:0000313" key="1">
    <source>
        <dbReference type="EMBL" id="KAF0682332.1"/>
    </source>
</evidence>
<name>A0A485LTE7_9STRA</name>
<reference evidence="2 3" key="1">
    <citation type="submission" date="2019-03" db="EMBL/GenBank/DDBJ databases">
        <authorList>
            <person name="Gaulin E."/>
            <person name="Dumas B."/>
        </authorList>
    </citation>
    <scope>NUCLEOTIDE SEQUENCE [LARGE SCALE GENOMIC DNA]</scope>
    <source>
        <strain evidence="2">CBS 568.67</strain>
    </source>
</reference>
<evidence type="ECO:0000313" key="3">
    <source>
        <dbReference type="Proteomes" id="UP000332933"/>
    </source>
</evidence>
<dbReference type="EMBL" id="CAADRA010007571">
    <property type="protein sequence ID" value="VFU02157.1"/>
    <property type="molecule type" value="Genomic_DNA"/>
</dbReference>
<dbReference type="Proteomes" id="UP000332933">
    <property type="component" value="Unassembled WGS sequence"/>
</dbReference>
<dbReference type="AlphaFoldDB" id="A0A485LTE7"/>
<proteinExistence type="predicted"/>
<evidence type="ECO:0000313" key="2">
    <source>
        <dbReference type="EMBL" id="VFU02157.1"/>
    </source>
</evidence>
<sequence length="341" mass="38052">MNRDEILAEVAKPGFSFRRSLTAVKLGNMQKKCIANGLRMDSARRSTMKEFLRLLPVTVNMPQNPATSELAGFMKEVQEIKRHLKAIHEDVNGQNVKLNEIIELQIASLDKLLETKDVLLRGIYDATEVFEPTSFILPSILVNQKTLQSAQDVEIKSKGFFYNMKDIGVDIMKAALTNDPIEAFRSIFGNLGQGQPLYFYLLDEVTGLPVEGDKFPIEIDVASKEYMQFMATNIHLIQSGHQLVKIANSVAGIISAMGVPHVSSSSMVQIERLLELPPNSVQNYKAVESALNGEAVTSVRGPALRELENFFRDKEINDSFAELSRKYTQDGQAVWTREGVA</sequence>
<reference evidence="1" key="2">
    <citation type="submission" date="2019-06" db="EMBL/GenBank/DDBJ databases">
        <title>Genomics analysis of Aphanomyces spp. identifies a new class of oomycete effector associated with host adaptation.</title>
        <authorList>
            <person name="Gaulin E."/>
        </authorList>
    </citation>
    <scope>NUCLEOTIDE SEQUENCE</scope>
    <source>
        <strain evidence="1">CBS 578.67</strain>
    </source>
</reference>
<protein>
    <submittedName>
        <fullName evidence="2">Aste57867_25534 protein</fullName>
    </submittedName>
</protein>
<organism evidence="2 3">
    <name type="scientific">Aphanomyces stellatus</name>
    <dbReference type="NCBI Taxonomy" id="120398"/>
    <lineage>
        <taxon>Eukaryota</taxon>
        <taxon>Sar</taxon>
        <taxon>Stramenopiles</taxon>
        <taxon>Oomycota</taxon>
        <taxon>Saprolegniomycetes</taxon>
        <taxon>Saprolegniales</taxon>
        <taxon>Verrucalvaceae</taxon>
        <taxon>Aphanomyces</taxon>
    </lineage>
</organism>
<accession>A0A485LTE7</accession>
<dbReference type="EMBL" id="VJMH01007545">
    <property type="protein sequence ID" value="KAF0682332.1"/>
    <property type="molecule type" value="Genomic_DNA"/>
</dbReference>
<keyword evidence="3" id="KW-1185">Reference proteome</keyword>